<dbReference type="SUPFAM" id="SSF48600">
    <property type="entry name" value="Chorismate mutase II"/>
    <property type="match status" value="1"/>
</dbReference>
<accession>A0A7X6CZX8</accession>
<dbReference type="InterPro" id="IPR002701">
    <property type="entry name" value="CM_II_prokaryot"/>
</dbReference>
<dbReference type="GO" id="GO:0046417">
    <property type="term" value="P:chorismate metabolic process"/>
    <property type="evidence" value="ECO:0007669"/>
    <property type="project" value="InterPro"/>
</dbReference>
<dbReference type="Pfam" id="PF01817">
    <property type="entry name" value="CM_2"/>
    <property type="match status" value="1"/>
</dbReference>
<protein>
    <submittedName>
        <fullName evidence="2">Chorismate mutase</fullName>
    </submittedName>
</protein>
<evidence type="ECO:0000259" key="1">
    <source>
        <dbReference type="PROSITE" id="PS51168"/>
    </source>
</evidence>
<dbReference type="EMBL" id="JAAVJD010000040">
    <property type="protein sequence ID" value="NJQ05539.1"/>
    <property type="molecule type" value="Genomic_DNA"/>
</dbReference>
<dbReference type="Proteomes" id="UP000578686">
    <property type="component" value="Unassembled WGS sequence"/>
</dbReference>
<reference evidence="2 3" key="1">
    <citation type="submission" date="2020-03" db="EMBL/GenBank/DDBJ databases">
        <title>Draft genome of Streptomyces sp. ventii, isolated from the Axial Seamount in the Pacific Ocean, and resequencing of the two type strains Streptomyces lonarensis strain NCL 716 and Streptomyces bohaiensis strain 11A07.</title>
        <authorList>
            <person name="Loughran R.M."/>
            <person name="Pfannmuller K.M."/>
            <person name="Wasson B.J."/>
            <person name="Deadmond M.C."/>
            <person name="Paddock B.E."/>
            <person name="Koyack M.J."/>
            <person name="Gallegos D.A."/>
            <person name="Mitchell E.A."/>
            <person name="Ushijima B."/>
            <person name="Saw J.H."/>
            <person name="Mcphail K.L."/>
            <person name="Videau P."/>
        </authorList>
    </citation>
    <scope>NUCLEOTIDE SEQUENCE [LARGE SCALE GENOMIC DNA]</scope>
    <source>
        <strain evidence="2 3">NCL716</strain>
    </source>
</reference>
<dbReference type="PROSITE" id="PS51168">
    <property type="entry name" value="CHORISMATE_MUT_2"/>
    <property type="match status" value="1"/>
</dbReference>
<proteinExistence type="predicted"/>
<organism evidence="2 3">
    <name type="scientific">Streptomyces lonarensis</name>
    <dbReference type="NCBI Taxonomy" id="700599"/>
    <lineage>
        <taxon>Bacteria</taxon>
        <taxon>Bacillati</taxon>
        <taxon>Actinomycetota</taxon>
        <taxon>Actinomycetes</taxon>
        <taxon>Kitasatosporales</taxon>
        <taxon>Streptomycetaceae</taxon>
        <taxon>Streptomyces</taxon>
    </lineage>
</organism>
<dbReference type="InterPro" id="IPR036263">
    <property type="entry name" value="Chorismate_II_sf"/>
</dbReference>
<comment type="caution">
    <text evidence="2">The sequence shown here is derived from an EMBL/GenBank/DDBJ whole genome shotgun (WGS) entry which is preliminary data.</text>
</comment>
<evidence type="ECO:0000313" key="2">
    <source>
        <dbReference type="EMBL" id="NJQ05539.1"/>
    </source>
</evidence>
<gene>
    <name evidence="2" type="ORF">HCN56_08105</name>
</gene>
<dbReference type="GO" id="GO:0004106">
    <property type="term" value="F:chorismate mutase activity"/>
    <property type="evidence" value="ECO:0007669"/>
    <property type="project" value="InterPro"/>
</dbReference>
<feature type="domain" description="Chorismate mutase" evidence="1">
    <location>
        <begin position="1"/>
        <end position="71"/>
    </location>
</feature>
<dbReference type="AlphaFoldDB" id="A0A7X6CZX8"/>
<evidence type="ECO:0000313" key="3">
    <source>
        <dbReference type="Proteomes" id="UP000578686"/>
    </source>
</evidence>
<name>A0A7X6CZX8_9ACTN</name>
<dbReference type="Gene3D" id="1.20.59.10">
    <property type="entry name" value="Chorismate mutase"/>
    <property type="match status" value="1"/>
</dbReference>
<keyword evidence="3" id="KW-1185">Reference proteome</keyword>
<sequence length="71" mass="7782">MQSRIEALDEAVIDLVRLRTDAARALAAQRRTAGLPAVELARENAVLRRYHAAFGRGGAALGLLLTEWGRR</sequence>
<dbReference type="InterPro" id="IPR036979">
    <property type="entry name" value="CM_dom_sf"/>
</dbReference>